<proteinExistence type="inferred from homology"/>
<feature type="active site" evidence="3">
    <location>
        <position position="346"/>
    </location>
</feature>
<dbReference type="RefSeq" id="XP_064765968.1">
    <property type="nucleotide sequence ID" value="XM_064913592.1"/>
</dbReference>
<dbReference type="SUPFAM" id="SSF53720">
    <property type="entry name" value="ALDH-like"/>
    <property type="match status" value="1"/>
</dbReference>
<dbReference type="InterPro" id="IPR016160">
    <property type="entry name" value="Ald_DH_CS_CYS"/>
</dbReference>
<dbReference type="Gene3D" id="3.40.309.10">
    <property type="entry name" value="Aldehyde Dehydrogenase, Chain A, domain 2"/>
    <property type="match status" value="1"/>
</dbReference>
<dbReference type="InterPro" id="IPR016162">
    <property type="entry name" value="Ald_DH_N"/>
</dbReference>
<keyword evidence="2 4" id="KW-0560">Oxidoreductase</keyword>
<dbReference type="GeneID" id="90039104"/>
<dbReference type="Gene3D" id="3.40.605.10">
    <property type="entry name" value="Aldehyde Dehydrogenase, Chain A, domain 1"/>
    <property type="match status" value="1"/>
</dbReference>
<accession>A0ABR1EZC3</accession>
<keyword evidence="7" id="KW-1185">Reference proteome</keyword>
<dbReference type="Proteomes" id="UP001498771">
    <property type="component" value="Unassembled WGS sequence"/>
</dbReference>
<dbReference type="EMBL" id="JBBJBU010000014">
    <property type="protein sequence ID" value="KAK7202935.1"/>
    <property type="molecule type" value="Genomic_DNA"/>
</dbReference>
<feature type="domain" description="Aldehyde dehydrogenase" evidence="5">
    <location>
        <begin position="104"/>
        <end position="582"/>
    </location>
</feature>
<protein>
    <submittedName>
        <fullName evidence="6">Aldedh-domain-containing protein</fullName>
    </submittedName>
</protein>
<name>A0ABR1EZC3_9ASCO</name>
<dbReference type="Pfam" id="PF00171">
    <property type="entry name" value="Aldedh"/>
    <property type="match status" value="1"/>
</dbReference>
<evidence type="ECO:0000313" key="6">
    <source>
        <dbReference type="EMBL" id="KAK7202935.1"/>
    </source>
</evidence>
<evidence type="ECO:0000256" key="3">
    <source>
        <dbReference type="PROSITE-ProRule" id="PRU10007"/>
    </source>
</evidence>
<sequence>MSAELLTSAVSWYMDAVPDISIELIDRRLSVQVGWNDDSWRWLAVTVVAVVLPLLLKKLKRSSGTQLFSYTFGYKFPAESLPDWKPPTSVPIGVSPIPLLRTKNEPEMIQCYCPATGAYLGRIRAATKADIDSAVSKCKTVQEAKWKNTTFEERKHVLRTLLGFLKKNQEKMARVACRDSGKTMVDAALGEILVTLEKLSWTIKYGEDALKPSKRVGPANLLIRYKDAEVIYEPLGVVLALVSWNYPLHNLLNPIISALFSGNGIVVKCSEQVVWSSTHFIAIVRSCLVACGHSPDIVQLVCPWPEDTDYLTAHPSISQVTFIGSKPVAHKVLNAAAKSLTPVTVELGGKDAAIVLDEYQKSWKSCDALASVLMRGSFQSAGQNCIGIERIVAEPKAYEALVSTFKKRVPILRIGSVLDEKQPVDMGAMISDARFSTLKFLIDDAVHHGAKLLCGGQRYKHLQYKYGSYFEPTLLIDVTPEMLIARTELFAPIMVMMKATSVDDAIRIANAPDFGLGGSVFGKRGSKATERVVREMKTGNVAVNDFATFYVCQLPFGGVKGSGYGKFGGEEGLRALCLAKSVCRDKYPLISTSIPGIVDYPLMQMDSAWAFVRAMNVASYASGVWEFVWNLILLVWNLK</sequence>
<evidence type="ECO:0000259" key="5">
    <source>
        <dbReference type="Pfam" id="PF00171"/>
    </source>
</evidence>
<reference evidence="6 7" key="1">
    <citation type="submission" date="2024-03" db="EMBL/GenBank/DDBJ databases">
        <title>Genome-scale model development and genomic sequencing of the oleaginous clade Lipomyces.</title>
        <authorList>
            <consortium name="Lawrence Berkeley National Laboratory"/>
            <person name="Czajka J.J."/>
            <person name="Han Y."/>
            <person name="Kim J."/>
            <person name="Mondo S.J."/>
            <person name="Hofstad B.A."/>
            <person name="Robles A."/>
            <person name="Haridas S."/>
            <person name="Riley R."/>
            <person name="LaButti K."/>
            <person name="Pangilinan J."/>
            <person name="Andreopoulos W."/>
            <person name="Lipzen A."/>
            <person name="Yan J."/>
            <person name="Wang M."/>
            <person name="Ng V."/>
            <person name="Grigoriev I.V."/>
            <person name="Spatafora J.W."/>
            <person name="Magnuson J.K."/>
            <person name="Baker S.E."/>
            <person name="Pomraning K.R."/>
        </authorList>
    </citation>
    <scope>NUCLEOTIDE SEQUENCE [LARGE SCALE GENOMIC DNA]</scope>
    <source>
        <strain evidence="6 7">Phaff 52-87</strain>
    </source>
</reference>
<evidence type="ECO:0000313" key="7">
    <source>
        <dbReference type="Proteomes" id="UP001498771"/>
    </source>
</evidence>
<comment type="caution">
    <text evidence="6">The sequence shown here is derived from an EMBL/GenBank/DDBJ whole genome shotgun (WGS) entry which is preliminary data.</text>
</comment>
<evidence type="ECO:0000256" key="1">
    <source>
        <dbReference type="ARBA" id="ARBA00009986"/>
    </source>
</evidence>
<dbReference type="InterPro" id="IPR029510">
    <property type="entry name" value="Ald_DH_CS_GLU"/>
</dbReference>
<gene>
    <name evidence="6" type="ORF">BZA70DRAFT_284349</name>
</gene>
<evidence type="ECO:0000256" key="4">
    <source>
        <dbReference type="RuleBase" id="RU003345"/>
    </source>
</evidence>
<dbReference type="CDD" id="cd07098">
    <property type="entry name" value="ALDH_F15-22"/>
    <property type="match status" value="1"/>
</dbReference>
<dbReference type="PANTHER" id="PTHR11699">
    <property type="entry name" value="ALDEHYDE DEHYDROGENASE-RELATED"/>
    <property type="match status" value="1"/>
</dbReference>
<dbReference type="InterPro" id="IPR015590">
    <property type="entry name" value="Aldehyde_DH_dom"/>
</dbReference>
<comment type="similarity">
    <text evidence="1 4">Belongs to the aldehyde dehydrogenase family.</text>
</comment>
<evidence type="ECO:0000256" key="2">
    <source>
        <dbReference type="ARBA" id="ARBA00023002"/>
    </source>
</evidence>
<organism evidence="6 7">
    <name type="scientific">Myxozyma melibiosi</name>
    <dbReference type="NCBI Taxonomy" id="54550"/>
    <lineage>
        <taxon>Eukaryota</taxon>
        <taxon>Fungi</taxon>
        <taxon>Dikarya</taxon>
        <taxon>Ascomycota</taxon>
        <taxon>Saccharomycotina</taxon>
        <taxon>Lipomycetes</taxon>
        <taxon>Lipomycetales</taxon>
        <taxon>Lipomycetaceae</taxon>
        <taxon>Myxozyma</taxon>
    </lineage>
</organism>
<dbReference type="InterPro" id="IPR016163">
    <property type="entry name" value="Ald_DH_C"/>
</dbReference>
<dbReference type="PROSITE" id="PS00070">
    <property type="entry name" value="ALDEHYDE_DEHYDR_CYS"/>
    <property type="match status" value="1"/>
</dbReference>
<dbReference type="InterPro" id="IPR016161">
    <property type="entry name" value="Ald_DH/histidinol_DH"/>
</dbReference>
<dbReference type="PROSITE" id="PS00687">
    <property type="entry name" value="ALDEHYDE_DEHYDR_GLU"/>
    <property type="match status" value="1"/>
</dbReference>